<dbReference type="FunFam" id="3.20.20.140:FF:000007">
    <property type="entry name" value="Imidazolonepropionase"/>
    <property type="match status" value="1"/>
</dbReference>
<dbReference type="RefSeq" id="WP_049138593.1">
    <property type="nucleotide sequence ID" value="NZ_AP026397.1"/>
</dbReference>
<name>A0AAN1YB09_9ENTR</name>
<dbReference type="SUPFAM" id="SSF51556">
    <property type="entry name" value="Metallo-dependent hydrolases"/>
    <property type="match status" value="1"/>
</dbReference>
<dbReference type="GO" id="GO:0005506">
    <property type="term" value="F:iron ion binding"/>
    <property type="evidence" value="ECO:0007669"/>
    <property type="project" value="UniProtKB-UniRule"/>
</dbReference>
<accession>A0AAN1YB09</accession>
<dbReference type="Gene3D" id="3.20.20.140">
    <property type="entry name" value="Metal-dependent hydrolases"/>
    <property type="match status" value="1"/>
</dbReference>
<keyword evidence="6 7" id="KW-0408">Iron</keyword>
<evidence type="ECO:0000256" key="5">
    <source>
        <dbReference type="ARBA" id="ARBA00022833"/>
    </source>
</evidence>
<gene>
    <name evidence="9" type="primary">hutI_2</name>
    <name evidence="7" type="synonym">hutI</name>
    <name evidence="9" type="ORF">KAM644c_58650</name>
</gene>
<geneLocation type="plasmid" evidence="9 10">
    <name>pKAM644_5</name>
</geneLocation>
<feature type="binding site" evidence="7">
    <location>
        <position position="154"/>
    </location>
    <ligand>
        <name>4-imidazolone-5-propanoate</name>
        <dbReference type="ChEBI" id="CHEBI:77893"/>
    </ligand>
</feature>
<feature type="binding site" evidence="7">
    <location>
        <position position="91"/>
    </location>
    <ligand>
        <name>4-imidazolone-5-propanoate</name>
        <dbReference type="ChEBI" id="CHEBI:77893"/>
    </ligand>
</feature>
<dbReference type="Proteomes" id="UP001058353">
    <property type="component" value="Plasmid pKAM644_5"/>
</dbReference>
<comment type="pathway">
    <text evidence="7">Amino-acid degradation; L-histidine degradation into L-glutamate; N-formimidoyl-L-glutamate from L-histidine: step 3/3.</text>
</comment>
<feature type="binding site" evidence="7">
    <location>
        <position position="154"/>
    </location>
    <ligand>
        <name>N-formimidoyl-L-glutamate</name>
        <dbReference type="ChEBI" id="CHEBI:58928"/>
    </ligand>
</feature>
<evidence type="ECO:0000256" key="2">
    <source>
        <dbReference type="ARBA" id="ARBA00022723"/>
    </source>
</evidence>
<keyword evidence="4 7" id="KW-0369">Histidine metabolism</keyword>
<dbReference type="Pfam" id="PF01979">
    <property type="entry name" value="Amidohydro_1"/>
    <property type="match status" value="1"/>
</dbReference>
<feature type="domain" description="Amidohydrolase-related" evidence="8">
    <location>
        <begin position="73"/>
        <end position="390"/>
    </location>
</feature>
<dbReference type="NCBIfam" id="TIGR01224">
    <property type="entry name" value="hutI"/>
    <property type="match status" value="1"/>
</dbReference>
<dbReference type="GO" id="GO:0050480">
    <property type="term" value="F:imidazolonepropionase activity"/>
    <property type="evidence" value="ECO:0007669"/>
    <property type="project" value="UniProtKB-UniRule"/>
</dbReference>
<comment type="cofactor">
    <cofactor evidence="7">
        <name>Zn(2+)</name>
        <dbReference type="ChEBI" id="CHEBI:29105"/>
    </cofactor>
    <cofactor evidence="7">
        <name>Fe(3+)</name>
        <dbReference type="ChEBI" id="CHEBI:29034"/>
    </cofactor>
    <text evidence="7">Binds 1 zinc or iron ion per subunit.</text>
</comment>
<dbReference type="GO" id="GO:0019556">
    <property type="term" value="P:L-histidine catabolic process to glutamate and formamide"/>
    <property type="evidence" value="ECO:0007669"/>
    <property type="project" value="UniProtKB-UniRule"/>
</dbReference>
<dbReference type="SUPFAM" id="SSF51338">
    <property type="entry name" value="Composite domain of metallo-dependent hydrolases"/>
    <property type="match status" value="1"/>
</dbReference>
<dbReference type="PANTHER" id="PTHR42752:SF1">
    <property type="entry name" value="IMIDAZOLONEPROPIONASE-RELATED"/>
    <property type="match status" value="1"/>
</dbReference>
<dbReference type="PANTHER" id="PTHR42752">
    <property type="entry name" value="IMIDAZOLONEPROPIONASE"/>
    <property type="match status" value="1"/>
</dbReference>
<keyword evidence="9" id="KW-0614">Plasmid</keyword>
<evidence type="ECO:0000256" key="7">
    <source>
        <dbReference type="HAMAP-Rule" id="MF_00372"/>
    </source>
</evidence>
<protein>
    <recommendedName>
        <fullName evidence="1 7">Imidazolonepropionase</fullName>
        <ecNumber evidence="1 7">3.5.2.7</ecNumber>
    </recommendedName>
    <alternativeName>
        <fullName evidence="7">Imidazolone-5-propionate hydrolase</fullName>
    </alternativeName>
</protein>
<comment type="function">
    <text evidence="7">Catalyzes the hydrolytic cleavage of the carbon-nitrogen bond in imidazolone-5-propanoate to yield N-formimidoyl-L-glutamate. It is the third step in the universal histidine degradation pathway.</text>
</comment>
<comment type="subcellular location">
    <subcellularLocation>
        <location evidence="7">Cytoplasm</location>
    </subcellularLocation>
</comment>
<evidence type="ECO:0000256" key="3">
    <source>
        <dbReference type="ARBA" id="ARBA00022801"/>
    </source>
</evidence>
<feature type="binding site" evidence="7">
    <location>
        <position position="82"/>
    </location>
    <ligand>
        <name>Fe(3+)</name>
        <dbReference type="ChEBI" id="CHEBI:29034"/>
    </ligand>
</feature>
<reference evidence="9" key="1">
    <citation type="submission" date="2022-07" db="EMBL/GenBank/DDBJ databases">
        <title>Complete genome sequence of carbapenem-resistant Klebsiella spp. in Japan.</title>
        <authorList>
            <person name="Maehana S."/>
            <person name="Suzuki M."/>
            <person name="Kitasato H."/>
        </authorList>
    </citation>
    <scope>NUCLEOTIDE SEQUENCE</scope>
    <source>
        <strain evidence="9">KAM644</strain>
        <plasmid evidence="9">pKAM644_5</plasmid>
    </source>
</reference>
<keyword evidence="7" id="KW-0963">Cytoplasm</keyword>
<dbReference type="Gene3D" id="2.30.40.10">
    <property type="entry name" value="Urease, subunit C, domain 1"/>
    <property type="match status" value="1"/>
</dbReference>
<dbReference type="GO" id="GO:0008270">
    <property type="term" value="F:zinc ion binding"/>
    <property type="evidence" value="ECO:0007669"/>
    <property type="project" value="UniProtKB-UniRule"/>
</dbReference>
<evidence type="ECO:0000259" key="8">
    <source>
        <dbReference type="Pfam" id="PF01979"/>
    </source>
</evidence>
<organism evidence="9 10">
    <name type="scientific">Klebsiella quasipneumoniae subsp. quasipneumoniae</name>
    <dbReference type="NCBI Taxonomy" id="1667327"/>
    <lineage>
        <taxon>Bacteria</taxon>
        <taxon>Pseudomonadati</taxon>
        <taxon>Pseudomonadota</taxon>
        <taxon>Gammaproteobacteria</taxon>
        <taxon>Enterobacterales</taxon>
        <taxon>Enterobacteriaceae</taxon>
        <taxon>Klebsiella/Raoultella group</taxon>
        <taxon>Klebsiella</taxon>
        <taxon>Klebsiella pneumoniae complex</taxon>
    </lineage>
</organism>
<sequence length="420" mass="45283">MSLASSLCLTVTPPEHCDSVWRGATLVTMQDGRYNVIENGALAVTEGKIVWLGRNADCPAFPHAQQHVFDGGIITPGFIDCHTHLVFGGNRSAEFEQRLNGVSYAEIAAAGGGILSTVNATRDATEEELLRQALLRLQPLLAEGVTCLEIKSGYGLTLDSELKMLRVIRKLATLLPVDIQSTCLAAHALPPEYKDRAEDYIDFICDTLLPIVAREKLADAVDAFCEHLAFSPAQVERIFDAAQALGLPVKLHAEQLSALHGSSLAANYHALSADHLEYATQEDAHAMAASGTVAVLLPGAWYLLREKQHPPVNFFRQYQVPMALASDANPGTSPVLSLRLMLNMGCTLFGLTPEEALAGITCHGARALGLAASHGTLAEGKVADFIHWPLSRPAELIYWLGGQLPCTVVYRGKIRGNVHP</sequence>
<proteinExistence type="inferred from homology"/>
<dbReference type="HAMAP" id="MF_00372">
    <property type="entry name" value="HutI"/>
    <property type="match status" value="1"/>
</dbReference>
<feature type="binding site" evidence="7">
    <location>
        <position position="327"/>
    </location>
    <ligand>
        <name>Fe(3+)</name>
        <dbReference type="ChEBI" id="CHEBI:29034"/>
    </ligand>
</feature>
<feature type="binding site" evidence="7">
    <location>
        <position position="84"/>
    </location>
    <ligand>
        <name>Fe(3+)</name>
        <dbReference type="ChEBI" id="CHEBI:29034"/>
    </ligand>
</feature>
<dbReference type="EMBL" id="AP026412">
    <property type="protein sequence ID" value="BDO16799.1"/>
    <property type="molecule type" value="Genomic_DNA"/>
</dbReference>
<keyword evidence="5 7" id="KW-0862">Zinc</keyword>
<dbReference type="InterPro" id="IPR011059">
    <property type="entry name" value="Metal-dep_hydrolase_composite"/>
</dbReference>
<dbReference type="EC" id="3.5.2.7" evidence="1 7"/>
<feature type="binding site" evidence="7">
    <location>
        <position position="329"/>
    </location>
    <ligand>
        <name>N-formimidoyl-L-glutamate</name>
        <dbReference type="ChEBI" id="CHEBI:58928"/>
    </ligand>
</feature>
<feature type="binding site" evidence="7">
    <location>
        <position position="82"/>
    </location>
    <ligand>
        <name>Zn(2+)</name>
        <dbReference type="ChEBI" id="CHEBI:29105"/>
    </ligand>
</feature>
<evidence type="ECO:0000313" key="9">
    <source>
        <dbReference type="EMBL" id="BDO16799.1"/>
    </source>
</evidence>
<dbReference type="InterPro" id="IPR006680">
    <property type="entry name" value="Amidohydro-rel"/>
</dbReference>
<dbReference type="AlphaFoldDB" id="A0AAN1YB09"/>
<feature type="binding site" evidence="7">
    <location>
        <position position="252"/>
    </location>
    <ligand>
        <name>Zn(2+)</name>
        <dbReference type="ChEBI" id="CHEBI:29105"/>
    </ligand>
</feature>
<feature type="binding site" evidence="7">
    <location>
        <position position="327"/>
    </location>
    <ligand>
        <name>Zn(2+)</name>
        <dbReference type="ChEBI" id="CHEBI:29105"/>
    </ligand>
</feature>
<comment type="catalytic activity">
    <reaction evidence="7">
        <text>4-imidazolone-5-propanoate + H2O = N-formimidoyl-L-glutamate</text>
        <dbReference type="Rhea" id="RHEA:23660"/>
        <dbReference type="ChEBI" id="CHEBI:15377"/>
        <dbReference type="ChEBI" id="CHEBI:58928"/>
        <dbReference type="ChEBI" id="CHEBI:77893"/>
        <dbReference type="EC" id="3.5.2.7"/>
    </reaction>
</comment>
<keyword evidence="3 7" id="KW-0378">Hydrolase</keyword>
<feature type="binding site" evidence="7">
    <location>
        <position position="255"/>
    </location>
    <ligand>
        <name>4-imidazolone-5-propanoate</name>
        <dbReference type="ChEBI" id="CHEBI:77893"/>
    </ligand>
</feature>
<dbReference type="GO" id="GO:0005737">
    <property type="term" value="C:cytoplasm"/>
    <property type="evidence" value="ECO:0007669"/>
    <property type="project" value="UniProtKB-SubCell"/>
</dbReference>
<feature type="binding site" evidence="7">
    <location>
        <position position="331"/>
    </location>
    <ligand>
        <name>N-formimidoyl-L-glutamate</name>
        <dbReference type="ChEBI" id="CHEBI:58928"/>
    </ligand>
</feature>
<feature type="binding site" evidence="7">
    <location>
        <position position="332"/>
    </location>
    <ligand>
        <name>4-imidazolone-5-propanoate</name>
        <dbReference type="ChEBI" id="CHEBI:77893"/>
    </ligand>
</feature>
<feature type="binding site" evidence="7">
    <location>
        <position position="252"/>
    </location>
    <ligand>
        <name>Fe(3+)</name>
        <dbReference type="ChEBI" id="CHEBI:29034"/>
    </ligand>
</feature>
<feature type="binding site" evidence="7">
    <location>
        <position position="84"/>
    </location>
    <ligand>
        <name>Zn(2+)</name>
        <dbReference type="ChEBI" id="CHEBI:29105"/>
    </ligand>
</feature>
<evidence type="ECO:0000256" key="4">
    <source>
        <dbReference type="ARBA" id="ARBA00022808"/>
    </source>
</evidence>
<dbReference type="CDD" id="cd01296">
    <property type="entry name" value="Imidazolone-5PH"/>
    <property type="match status" value="1"/>
</dbReference>
<comment type="similarity">
    <text evidence="7">Belongs to the metallo-dependent hydrolases superfamily. HutI family.</text>
</comment>
<dbReference type="InterPro" id="IPR032466">
    <property type="entry name" value="Metal_Hydrolase"/>
</dbReference>
<keyword evidence="2 7" id="KW-0479">Metal-binding</keyword>
<feature type="binding site" evidence="7">
    <location>
        <position position="187"/>
    </location>
    <ligand>
        <name>4-imidazolone-5-propanoate</name>
        <dbReference type="ChEBI" id="CHEBI:77893"/>
    </ligand>
</feature>
<evidence type="ECO:0000313" key="10">
    <source>
        <dbReference type="Proteomes" id="UP001058353"/>
    </source>
</evidence>
<evidence type="ECO:0000256" key="1">
    <source>
        <dbReference type="ARBA" id="ARBA00012864"/>
    </source>
</evidence>
<dbReference type="InterPro" id="IPR005920">
    <property type="entry name" value="HutI"/>
</dbReference>
<evidence type="ECO:0000256" key="6">
    <source>
        <dbReference type="ARBA" id="ARBA00023004"/>
    </source>
</evidence>